<dbReference type="GO" id="GO:0020037">
    <property type="term" value="F:heme binding"/>
    <property type="evidence" value="ECO:0007669"/>
    <property type="project" value="UniProtKB-UniRule"/>
</dbReference>
<dbReference type="GO" id="GO:0009055">
    <property type="term" value="F:electron transfer activity"/>
    <property type="evidence" value="ECO:0007669"/>
    <property type="project" value="UniProtKB-UniRule"/>
</dbReference>
<keyword evidence="5 7" id="KW-0408">Iron</keyword>
<feature type="transmembrane region" description="Helical" evidence="7">
    <location>
        <begin position="147"/>
        <end position="167"/>
    </location>
</feature>
<sequence>MWLGVNDGLGANPIEFITHFTGTWTLVGLLTTLSITPLRKISGWNWLIRLRRMLGLFAFFYACLHFTTYIWLDQFFDMQMVVKDVIKRPFITVGFLAFVLLIPLALTSTNAMMKRLGGKKWQRLHRLIYAIAVLGVVHYWWLVKKDITQPLIYALVLAVLLGIRLVFKAQIRIPVVMPKHNPE</sequence>
<keyword evidence="7" id="KW-1003">Cell membrane</keyword>
<keyword evidence="4 7" id="KW-1133">Transmembrane helix</keyword>
<keyword evidence="2 7" id="KW-0813">Transport</keyword>
<keyword evidence="7" id="KW-0349">Heme</keyword>
<evidence type="ECO:0000256" key="3">
    <source>
        <dbReference type="ARBA" id="ARBA00022692"/>
    </source>
</evidence>
<dbReference type="HAMAP" id="MF_01207">
    <property type="entry name" value="MsrQ"/>
    <property type="match status" value="1"/>
</dbReference>
<feature type="transmembrane region" description="Helical" evidence="7">
    <location>
        <begin position="91"/>
        <end position="112"/>
    </location>
</feature>
<comment type="caution">
    <text evidence="9">The sequence shown here is derived from an EMBL/GenBank/DDBJ whole genome shotgun (WGS) entry which is preliminary data.</text>
</comment>
<dbReference type="AlphaFoldDB" id="A0A401JGG5"/>
<evidence type="ECO:0000256" key="2">
    <source>
        <dbReference type="ARBA" id="ARBA00022448"/>
    </source>
</evidence>
<evidence type="ECO:0000313" key="10">
    <source>
        <dbReference type="Proteomes" id="UP000286806"/>
    </source>
</evidence>
<feature type="transmembrane region" description="Helical" evidence="7">
    <location>
        <begin position="124"/>
        <end position="141"/>
    </location>
</feature>
<comment type="subcellular location">
    <subcellularLocation>
        <location evidence="7">Cell membrane</location>
        <topology evidence="7">Multi-pass membrane protein</topology>
    </subcellularLocation>
    <subcellularLocation>
        <location evidence="1">Membrane</location>
        <topology evidence="1">Multi-pass membrane protein</topology>
    </subcellularLocation>
</comment>
<dbReference type="GO" id="GO:0010181">
    <property type="term" value="F:FMN binding"/>
    <property type="evidence" value="ECO:0007669"/>
    <property type="project" value="UniProtKB-UniRule"/>
</dbReference>
<evidence type="ECO:0000313" key="9">
    <source>
        <dbReference type="EMBL" id="GBL46729.1"/>
    </source>
</evidence>
<comment type="cofactor">
    <cofactor evidence="7">
        <name>heme b</name>
        <dbReference type="ChEBI" id="CHEBI:60344"/>
    </cofactor>
    <text evidence="7">Binds 1 heme b (iron(II)-protoporphyrin IX) group per subunit.</text>
</comment>
<evidence type="ECO:0000256" key="6">
    <source>
        <dbReference type="ARBA" id="ARBA00023136"/>
    </source>
</evidence>
<feature type="domain" description="Ferric oxidoreductase" evidence="8">
    <location>
        <begin position="22"/>
        <end position="136"/>
    </location>
</feature>
<comment type="caution">
    <text evidence="7">Lacks conserved residue(s) required for the propagation of feature annotation.</text>
</comment>
<dbReference type="InterPro" id="IPR022837">
    <property type="entry name" value="MsrQ-like"/>
</dbReference>
<keyword evidence="3 7" id="KW-0812">Transmembrane</keyword>
<reference evidence="9 10" key="1">
    <citation type="journal article" date="2019" name="Front. Microbiol.">
        <title>Genomes of Neutrophilic Sulfur-Oxidizing Chemolithoautotrophs Representing 9 Proteobacterial Species From 8 Genera.</title>
        <authorList>
            <person name="Watanabe T."/>
            <person name="Kojima H."/>
            <person name="Umezawa K."/>
            <person name="Hori C."/>
            <person name="Takasuka T.E."/>
            <person name="Kato Y."/>
            <person name="Fukui M."/>
        </authorList>
    </citation>
    <scope>NUCLEOTIDE SEQUENCE [LARGE SCALE GENOMIC DNA]</scope>
    <source>
        <strain evidence="9 10">TTN</strain>
    </source>
</reference>
<keyword evidence="7" id="KW-0285">Flavoprotein</keyword>
<dbReference type="GO" id="GO:0016679">
    <property type="term" value="F:oxidoreductase activity, acting on diphenols and related substances as donors"/>
    <property type="evidence" value="ECO:0007669"/>
    <property type="project" value="TreeGrafter"/>
</dbReference>
<evidence type="ECO:0000256" key="1">
    <source>
        <dbReference type="ARBA" id="ARBA00004141"/>
    </source>
</evidence>
<gene>
    <name evidence="7" type="primary">msrQ</name>
    <name evidence="9" type="ORF">SFMTTN_2554</name>
</gene>
<evidence type="ECO:0000256" key="7">
    <source>
        <dbReference type="HAMAP-Rule" id="MF_01207"/>
    </source>
</evidence>
<keyword evidence="6 7" id="KW-0472">Membrane</keyword>
<comment type="function">
    <text evidence="7">Part of the MsrPQ system that repairs oxidized periplasmic proteins containing methionine sulfoxide residues (Met-O), using respiratory chain electrons. Thus protects these proteins from oxidative-stress damage caused by reactive species of oxygen and chlorine generated by the host defense mechanisms. MsrPQ is essential for the maintenance of envelope integrity under bleach stress, rescuing a wide series of structurally unrelated periplasmic proteins from methionine oxidation. MsrQ provides electrons for reduction to the reductase catalytic subunit MsrP, using the quinone pool of the respiratory chain.</text>
</comment>
<dbReference type="GO" id="GO:0030091">
    <property type="term" value="P:protein repair"/>
    <property type="evidence" value="ECO:0007669"/>
    <property type="project" value="UniProtKB-UniRule"/>
</dbReference>
<feature type="transmembrane region" description="Helical" evidence="7">
    <location>
        <begin position="50"/>
        <end position="71"/>
    </location>
</feature>
<dbReference type="EMBL" id="BGOW01000026">
    <property type="protein sequence ID" value="GBL46729.1"/>
    <property type="molecule type" value="Genomic_DNA"/>
</dbReference>
<accession>A0A401JGG5</accession>
<keyword evidence="7" id="KW-0288">FMN</keyword>
<dbReference type="GO" id="GO:0046872">
    <property type="term" value="F:metal ion binding"/>
    <property type="evidence" value="ECO:0007669"/>
    <property type="project" value="UniProtKB-KW"/>
</dbReference>
<keyword evidence="10" id="KW-1185">Reference proteome</keyword>
<evidence type="ECO:0000256" key="5">
    <source>
        <dbReference type="ARBA" id="ARBA00023004"/>
    </source>
</evidence>
<dbReference type="Proteomes" id="UP000286806">
    <property type="component" value="Unassembled WGS sequence"/>
</dbReference>
<comment type="cofactor">
    <cofactor evidence="7">
        <name>FMN</name>
        <dbReference type="ChEBI" id="CHEBI:58210"/>
    </cofactor>
    <text evidence="7">Binds 1 FMN per subunit.</text>
</comment>
<keyword evidence="7" id="KW-0249">Electron transport</keyword>
<proteinExistence type="inferred from homology"/>
<protein>
    <recommendedName>
        <fullName evidence="7">Protein-methionine-sulfoxide reductase heme-binding subunit MsrQ</fullName>
    </recommendedName>
    <alternativeName>
        <fullName evidence="7">Flavocytochrome MsrQ</fullName>
    </alternativeName>
</protein>
<evidence type="ECO:0000259" key="8">
    <source>
        <dbReference type="Pfam" id="PF01794"/>
    </source>
</evidence>
<dbReference type="InterPro" id="IPR013130">
    <property type="entry name" value="Fe3_Rdtase_TM_dom"/>
</dbReference>
<dbReference type="GO" id="GO:0005886">
    <property type="term" value="C:plasma membrane"/>
    <property type="evidence" value="ECO:0007669"/>
    <property type="project" value="UniProtKB-SubCell"/>
</dbReference>
<dbReference type="PANTHER" id="PTHR36964">
    <property type="entry name" value="PROTEIN-METHIONINE-SULFOXIDE REDUCTASE HEME-BINDING SUBUNIT MSRQ"/>
    <property type="match status" value="1"/>
</dbReference>
<dbReference type="Pfam" id="PF01794">
    <property type="entry name" value="Ferric_reduct"/>
    <property type="match status" value="1"/>
</dbReference>
<comment type="subunit">
    <text evidence="7">Heterodimer of a catalytic subunit (MsrP) and a heme-binding subunit (MsrQ).</text>
</comment>
<comment type="similarity">
    <text evidence="7">Belongs to the MsrQ family.</text>
</comment>
<keyword evidence="7" id="KW-0479">Metal-binding</keyword>
<dbReference type="PANTHER" id="PTHR36964:SF1">
    <property type="entry name" value="PROTEIN-METHIONINE-SULFOXIDE REDUCTASE HEME-BINDING SUBUNIT MSRQ"/>
    <property type="match status" value="1"/>
</dbReference>
<name>A0A401JGG5_9PROT</name>
<organism evidence="9 10">
    <name type="scientific">Sulfuriferula multivorans</name>
    <dbReference type="NCBI Taxonomy" id="1559896"/>
    <lineage>
        <taxon>Bacteria</taxon>
        <taxon>Pseudomonadati</taxon>
        <taxon>Pseudomonadota</taxon>
        <taxon>Betaproteobacteria</taxon>
        <taxon>Nitrosomonadales</taxon>
        <taxon>Sulfuricellaceae</taxon>
        <taxon>Sulfuriferula</taxon>
    </lineage>
</organism>
<feature type="transmembrane region" description="Helical" evidence="7">
    <location>
        <begin position="16"/>
        <end position="38"/>
    </location>
</feature>
<evidence type="ECO:0000256" key="4">
    <source>
        <dbReference type="ARBA" id="ARBA00022989"/>
    </source>
</evidence>